<accession>A0A6J7JH97</accession>
<dbReference type="Pfam" id="PF00202">
    <property type="entry name" value="Aminotran_3"/>
    <property type="match status" value="1"/>
</dbReference>
<name>A0A6J7JH97_9ZZZZ</name>
<organism evidence="5">
    <name type="scientific">freshwater metagenome</name>
    <dbReference type="NCBI Taxonomy" id="449393"/>
    <lineage>
        <taxon>unclassified sequences</taxon>
        <taxon>metagenomes</taxon>
        <taxon>ecological metagenomes</taxon>
    </lineage>
</organism>
<gene>
    <name evidence="5" type="ORF">UFOPK3564_03045</name>
</gene>
<keyword evidence="2" id="KW-0032">Aminotransferase</keyword>
<dbReference type="GO" id="GO:0030170">
    <property type="term" value="F:pyridoxal phosphate binding"/>
    <property type="evidence" value="ECO:0007669"/>
    <property type="project" value="InterPro"/>
</dbReference>
<dbReference type="GO" id="GO:0005829">
    <property type="term" value="C:cytosol"/>
    <property type="evidence" value="ECO:0007669"/>
    <property type="project" value="TreeGrafter"/>
</dbReference>
<evidence type="ECO:0000256" key="3">
    <source>
        <dbReference type="ARBA" id="ARBA00022679"/>
    </source>
</evidence>
<keyword evidence="4" id="KW-0663">Pyridoxal phosphate</keyword>
<dbReference type="InterPro" id="IPR015421">
    <property type="entry name" value="PyrdxlP-dep_Trfase_major"/>
</dbReference>
<comment type="similarity">
    <text evidence="1">Belongs to the class-III pyridoxal-phosphate-dependent aminotransferase family.</text>
</comment>
<dbReference type="PANTHER" id="PTHR43094">
    <property type="entry name" value="AMINOTRANSFERASE"/>
    <property type="match status" value="1"/>
</dbReference>
<dbReference type="AlphaFoldDB" id="A0A6J7JH97"/>
<reference evidence="5" key="1">
    <citation type="submission" date="2020-05" db="EMBL/GenBank/DDBJ databases">
        <authorList>
            <person name="Chiriac C."/>
            <person name="Salcher M."/>
            <person name="Ghai R."/>
            <person name="Kavagutti S V."/>
        </authorList>
    </citation>
    <scope>NUCLEOTIDE SEQUENCE</scope>
</reference>
<dbReference type="GO" id="GO:0008483">
    <property type="term" value="F:transaminase activity"/>
    <property type="evidence" value="ECO:0007669"/>
    <property type="project" value="UniProtKB-KW"/>
</dbReference>
<evidence type="ECO:0000256" key="4">
    <source>
        <dbReference type="ARBA" id="ARBA00022898"/>
    </source>
</evidence>
<dbReference type="InterPro" id="IPR015422">
    <property type="entry name" value="PyrdxlP-dep_Trfase_small"/>
</dbReference>
<evidence type="ECO:0000256" key="2">
    <source>
        <dbReference type="ARBA" id="ARBA00022576"/>
    </source>
</evidence>
<sequence length="493" mass="52450">MASTSTTPTATSHDDLQRAAREHLLLHFTKQAAAYGTATPDPAVGEPGPATAGAARDELLVLERGEGPYVFDTTGRRHVDALSSLYCAQIGYSYGEEFTAAIGQQLATLPFNTNWNTAHPASIRLAEALAQRAPGDLNHVFFTNGGSEAVESMWKIALEYFRSTGRPQRRKAIARRNAYHGVTLGALAFTGVPGYKDGFGVPPIDVTHVSNTNAFRNADGADEATFCARLLDEVREAIAAAGADEVAVLIAEPVQNAGGCLTPPAGYWKGLREICDEHGILLVADSVICGFGRMGNWLGIEHEDVVPDMVTTAKGITSAYVPGGAVFVGDRVAEALFDPSIVLRHGITFGGHPVMAAAALKNIEIFERDGVLENVRALEPHLRAAMETLLDLPIVGDVRGRGFFWAVELVADADDATFDQAQRDDLLRGFLPHALREAGIVARADDRGDSVLQIAPPLISDAALLDEIVAALRVVLTAAGEHMGLTATNEGSR</sequence>
<dbReference type="PANTHER" id="PTHR43094:SF1">
    <property type="entry name" value="AMINOTRANSFERASE CLASS-III"/>
    <property type="match status" value="1"/>
</dbReference>
<dbReference type="PIRSF" id="PIRSF000521">
    <property type="entry name" value="Transaminase_4ab_Lys_Orn"/>
    <property type="match status" value="1"/>
</dbReference>
<proteinExistence type="inferred from homology"/>
<protein>
    <submittedName>
        <fullName evidence="5">Unannotated protein</fullName>
    </submittedName>
</protein>
<dbReference type="CDD" id="cd00610">
    <property type="entry name" value="OAT_like"/>
    <property type="match status" value="1"/>
</dbReference>
<dbReference type="EMBL" id="CAFBMK010000258">
    <property type="protein sequence ID" value="CAB4942735.1"/>
    <property type="molecule type" value="Genomic_DNA"/>
</dbReference>
<dbReference type="SUPFAM" id="SSF53383">
    <property type="entry name" value="PLP-dependent transferases"/>
    <property type="match status" value="1"/>
</dbReference>
<keyword evidence="3" id="KW-0808">Transferase</keyword>
<dbReference type="Gene3D" id="3.90.1150.10">
    <property type="entry name" value="Aspartate Aminotransferase, domain 1"/>
    <property type="match status" value="1"/>
</dbReference>
<evidence type="ECO:0000256" key="1">
    <source>
        <dbReference type="ARBA" id="ARBA00008954"/>
    </source>
</evidence>
<dbReference type="InterPro" id="IPR015424">
    <property type="entry name" value="PyrdxlP-dep_Trfase"/>
</dbReference>
<evidence type="ECO:0000313" key="5">
    <source>
        <dbReference type="EMBL" id="CAB4942735.1"/>
    </source>
</evidence>
<dbReference type="InterPro" id="IPR005814">
    <property type="entry name" value="Aminotrans_3"/>
</dbReference>
<dbReference type="FunFam" id="3.40.640.10:FF:000014">
    <property type="entry name" value="Adenosylmethionine-8-amino-7-oxononanoate aminotransferase, probable"/>
    <property type="match status" value="1"/>
</dbReference>
<dbReference type="Gene3D" id="3.40.640.10">
    <property type="entry name" value="Type I PLP-dependent aspartate aminotransferase-like (Major domain)"/>
    <property type="match status" value="1"/>
</dbReference>